<organism evidence="1 2">
    <name type="scientific">Priestia endophytica DSM 13796</name>
    <dbReference type="NCBI Taxonomy" id="1121089"/>
    <lineage>
        <taxon>Bacteria</taxon>
        <taxon>Bacillati</taxon>
        <taxon>Bacillota</taxon>
        <taxon>Bacilli</taxon>
        <taxon>Bacillales</taxon>
        <taxon>Bacillaceae</taxon>
        <taxon>Priestia</taxon>
    </lineage>
</organism>
<proteinExistence type="predicted"/>
<dbReference type="Proteomes" id="UP000182762">
    <property type="component" value="Unassembled WGS sequence"/>
</dbReference>
<evidence type="ECO:0000313" key="2">
    <source>
        <dbReference type="Proteomes" id="UP000182762"/>
    </source>
</evidence>
<dbReference type="RefSeq" id="WP_061802877.1">
    <property type="nucleotide sequence ID" value="NZ_FOXX01000019.1"/>
</dbReference>
<comment type="caution">
    <text evidence="1">The sequence shown here is derived from an EMBL/GenBank/DDBJ whole genome shotgun (WGS) entry which is preliminary data.</text>
</comment>
<accession>A0A1I6C078</accession>
<gene>
    <name evidence="1" type="ORF">SAMN02745910_04675</name>
</gene>
<name>A0A1I6C078_9BACI</name>
<dbReference type="EMBL" id="FOXX01000019">
    <property type="protein sequence ID" value="SFQ86588.1"/>
    <property type="molecule type" value="Genomic_DNA"/>
</dbReference>
<sequence>MTFKWMNPDIIKFPKGELHILRDEGERGVYGRGYEIQLDLFNREEDELEGVGCWSFGYEDWSRDIWNDWGDYILKRMLEIEGDQEALDDLLDELNGIDCHYWKDRDNPFEEEHLAELDVIKVLITELDKETLD</sequence>
<dbReference type="GeneID" id="93713199"/>
<protein>
    <submittedName>
        <fullName evidence="1">Uncharacterized protein</fullName>
    </submittedName>
</protein>
<keyword evidence="2" id="KW-1185">Reference proteome</keyword>
<reference evidence="1 2" key="1">
    <citation type="submission" date="2016-10" db="EMBL/GenBank/DDBJ databases">
        <authorList>
            <person name="Varghese N."/>
            <person name="Submissions S."/>
        </authorList>
    </citation>
    <scope>NUCLEOTIDE SEQUENCE [LARGE SCALE GENOMIC DNA]</scope>
    <source>
        <strain evidence="1 2">DSM 13796</strain>
    </source>
</reference>
<evidence type="ECO:0000313" key="1">
    <source>
        <dbReference type="EMBL" id="SFQ86588.1"/>
    </source>
</evidence>